<dbReference type="PROSITE" id="PS51384">
    <property type="entry name" value="FAD_FR"/>
    <property type="match status" value="1"/>
</dbReference>
<dbReference type="SUPFAM" id="SSF54292">
    <property type="entry name" value="2Fe-2S ferredoxin-like"/>
    <property type="match status" value="1"/>
</dbReference>
<dbReference type="RefSeq" id="WP_035601311.1">
    <property type="nucleotide sequence ID" value="NZ_ARYM01000025.1"/>
</dbReference>
<feature type="domain" description="FAD-binding FR-type" evidence="5">
    <location>
        <begin position="324"/>
        <end position="472"/>
    </location>
</feature>
<dbReference type="eggNOG" id="COG2871">
    <property type="taxonomic scope" value="Bacteria"/>
</dbReference>
<evidence type="ECO:0000313" key="7">
    <source>
        <dbReference type="Proteomes" id="UP000027100"/>
    </source>
</evidence>
<comment type="caution">
    <text evidence="6">The sequence shown here is derived from an EMBL/GenBank/DDBJ whole genome shotgun (WGS) entry which is preliminary data.</text>
</comment>
<dbReference type="Gene3D" id="3.40.50.80">
    <property type="entry name" value="Nucleotide-binding domain of ferredoxin-NADP reductase (FNR) module"/>
    <property type="match status" value="1"/>
</dbReference>
<dbReference type="EMBL" id="ARYM01000025">
    <property type="protein sequence ID" value="KCZ97110.1"/>
    <property type="molecule type" value="Genomic_DNA"/>
</dbReference>
<evidence type="ECO:0000259" key="4">
    <source>
        <dbReference type="PROSITE" id="PS51085"/>
    </source>
</evidence>
<keyword evidence="3" id="KW-0812">Transmembrane</keyword>
<dbReference type="OrthoDB" id="9806195at2"/>
<dbReference type="InterPro" id="IPR036010">
    <property type="entry name" value="2Fe-2S_ferredoxin-like_sf"/>
</dbReference>
<organism evidence="6 7">
    <name type="scientific">Hyphomonas polymorpha PS728</name>
    <dbReference type="NCBI Taxonomy" id="1280954"/>
    <lineage>
        <taxon>Bacteria</taxon>
        <taxon>Pseudomonadati</taxon>
        <taxon>Pseudomonadota</taxon>
        <taxon>Alphaproteobacteria</taxon>
        <taxon>Hyphomonadales</taxon>
        <taxon>Hyphomonadaceae</taxon>
        <taxon>Hyphomonas</taxon>
    </lineage>
</organism>
<dbReference type="Gene3D" id="3.10.20.30">
    <property type="match status" value="1"/>
</dbReference>
<feature type="domain" description="2Fe-2S ferredoxin-type" evidence="4">
    <location>
        <begin position="236"/>
        <end position="331"/>
    </location>
</feature>
<dbReference type="InterPro" id="IPR001041">
    <property type="entry name" value="2Fe-2S_ferredoxin-type"/>
</dbReference>
<evidence type="ECO:0000313" key="6">
    <source>
        <dbReference type="EMBL" id="KCZ97110.1"/>
    </source>
</evidence>
<dbReference type="InterPro" id="IPR001433">
    <property type="entry name" value="OxRdtase_FAD/NAD-bd"/>
</dbReference>
<dbReference type="CDD" id="cd00207">
    <property type="entry name" value="fer2"/>
    <property type="match status" value="1"/>
</dbReference>
<keyword evidence="7" id="KW-1185">Reference proteome</keyword>
<evidence type="ECO:0000256" key="3">
    <source>
        <dbReference type="SAM" id="Phobius"/>
    </source>
</evidence>
<dbReference type="PANTHER" id="PTHR43644">
    <property type="entry name" value="NA(+)-TRANSLOCATING NADH-QUINONE REDUCTASE SUBUNIT"/>
    <property type="match status" value="1"/>
</dbReference>
<dbReference type="Pfam" id="PF03929">
    <property type="entry name" value="PepSY_TM"/>
    <property type="match status" value="1"/>
</dbReference>
<accession>A0A062VAB0</accession>
<evidence type="ECO:0000259" key="5">
    <source>
        <dbReference type="PROSITE" id="PS51384"/>
    </source>
</evidence>
<dbReference type="Pfam" id="PF00111">
    <property type="entry name" value="Fer2"/>
    <property type="match status" value="1"/>
</dbReference>
<dbReference type="InterPro" id="IPR017927">
    <property type="entry name" value="FAD-bd_FR_type"/>
</dbReference>
<dbReference type="InterPro" id="IPR025711">
    <property type="entry name" value="PepSY"/>
</dbReference>
<dbReference type="InterPro" id="IPR039261">
    <property type="entry name" value="FNR_nucleotide-bd"/>
</dbReference>
<evidence type="ECO:0000256" key="2">
    <source>
        <dbReference type="ARBA" id="ARBA00022827"/>
    </source>
</evidence>
<protein>
    <submittedName>
        <fullName evidence="6">Oxidoreductase FAD/NAD(P)-binding domain-containing protein</fullName>
    </submittedName>
</protein>
<keyword evidence="3" id="KW-0472">Membrane</keyword>
<dbReference type="InterPro" id="IPR005625">
    <property type="entry name" value="PepSY-ass_TM"/>
</dbReference>
<dbReference type="InterPro" id="IPR001709">
    <property type="entry name" value="Flavoprot_Pyr_Nucl_cyt_Rdtase"/>
</dbReference>
<dbReference type="Proteomes" id="UP000027100">
    <property type="component" value="Unassembled WGS sequence"/>
</dbReference>
<dbReference type="Pfam" id="PF00175">
    <property type="entry name" value="NAD_binding_1"/>
    <property type="match status" value="1"/>
</dbReference>
<sequence length="611" mass="67342">MIFLRWLHKWLGLIVGVQMTLWMLSGFAMAAMSMHQVKGSDRRSEAARPALDRKVQPLAAIRTSVEGAQSVELRDGPDGPVYHIVTPAGITLLDAYTGAPYEITAERARASAATDYFGPGKPVSAEPLTAPFTELRKHAGPVWRVNFDDDRNTTLYIDAVTGIVLERRNDIWRVFDVFWMLHTMDYVGRDNFNNPLVIVAGLAALWLSVSGFILLFSSFRRGDFDVWSALRRLRGDTVVGAVGAPGREVSNLAFAPGLSYFDAFARNGLDLPSSCGGAGSCGQCVIRLGSEFRAGKDELKHISAVDLEQGWRLACRHRVRPDAQVEVPAGVIDNEVISGQISGVRFLAPFIKEIRIRLDQPLRRPFVAGQYVQLLVPPGDIRVDRTGLPDAWHCSWSKLPEEITTSGAQEIRRIYSIAIAPHEHSRDLVLNVRLVPPCRVQTPWGRGSSYVFSLLVGDAVRLCGPFGRFAPSADASSLVLIGGGSGMAPLRSIIRHEYSAHGQKRPVRFFYGAREEKGILYREEFDQLRETAAGFDWVVAVSDGPDDADVWKGPRGFIHEVAREELSNVVGSLGDTEFLICGPPALIEASREMLLALGVPRNRIRCEDFGV</sequence>
<dbReference type="GO" id="GO:0051536">
    <property type="term" value="F:iron-sulfur cluster binding"/>
    <property type="evidence" value="ECO:0007669"/>
    <property type="project" value="InterPro"/>
</dbReference>
<dbReference type="Gene3D" id="2.40.30.10">
    <property type="entry name" value="Translation factors"/>
    <property type="match status" value="1"/>
</dbReference>
<name>A0A062VAB0_9PROT</name>
<dbReference type="PATRIC" id="fig|1280954.3.peg.3361"/>
<dbReference type="SUPFAM" id="SSF52343">
    <property type="entry name" value="Ferredoxin reductase-like, C-terminal NADP-linked domain"/>
    <property type="match status" value="1"/>
</dbReference>
<dbReference type="InterPro" id="IPR017938">
    <property type="entry name" value="Riboflavin_synthase-like_b-brl"/>
</dbReference>
<gene>
    <name evidence="6" type="ORF">HPO_16645</name>
</gene>
<dbReference type="STRING" id="1280954.HPO_16645"/>
<feature type="transmembrane region" description="Helical" evidence="3">
    <location>
        <begin position="196"/>
        <end position="216"/>
    </location>
</feature>
<dbReference type="PROSITE" id="PS51085">
    <property type="entry name" value="2FE2S_FER_2"/>
    <property type="match status" value="1"/>
</dbReference>
<dbReference type="SUPFAM" id="SSF63380">
    <property type="entry name" value="Riboflavin synthase domain-like"/>
    <property type="match status" value="1"/>
</dbReference>
<reference evidence="6 7" key="1">
    <citation type="journal article" date="2014" name="Antonie Van Leeuwenhoek">
        <title>Hyphomonas beringensis sp. nov. and Hyphomonas chukchiensis sp. nov., isolated from surface seawater of the Bering Sea and Chukchi Sea.</title>
        <authorList>
            <person name="Li C."/>
            <person name="Lai Q."/>
            <person name="Li G."/>
            <person name="Dong C."/>
            <person name="Wang J."/>
            <person name="Liao Y."/>
            <person name="Shao Z."/>
        </authorList>
    </citation>
    <scope>NUCLEOTIDE SEQUENCE [LARGE SCALE GENOMIC DNA]</scope>
    <source>
        <strain evidence="6 7">PS728</strain>
    </source>
</reference>
<dbReference type="AlphaFoldDB" id="A0A062VAB0"/>
<dbReference type="PRINTS" id="PR00371">
    <property type="entry name" value="FPNCR"/>
</dbReference>
<dbReference type="PANTHER" id="PTHR43644:SF1">
    <property type="entry name" value="NAD(P)H-FLAVIN REDUCTASE"/>
    <property type="match status" value="1"/>
</dbReference>
<dbReference type="InterPro" id="IPR012675">
    <property type="entry name" value="Beta-grasp_dom_sf"/>
</dbReference>
<keyword evidence="3" id="KW-1133">Transmembrane helix</keyword>
<proteinExistence type="predicted"/>
<evidence type="ECO:0000256" key="1">
    <source>
        <dbReference type="ARBA" id="ARBA00022630"/>
    </source>
</evidence>
<keyword evidence="1" id="KW-0285">Flavoprotein</keyword>
<keyword evidence="2" id="KW-0274">FAD</keyword>
<dbReference type="Pfam" id="PF03413">
    <property type="entry name" value="PepSY"/>
    <property type="match status" value="1"/>
</dbReference>
<dbReference type="GO" id="GO:0016491">
    <property type="term" value="F:oxidoreductase activity"/>
    <property type="evidence" value="ECO:0007669"/>
    <property type="project" value="InterPro"/>
</dbReference>